<dbReference type="PROSITE" id="PS50949">
    <property type="entry name" value="HTH_GNTR"/>
    <property type="match status" value="1"/>
</dbReference>
<keyword evidence="5" id="KW-0804">Transcription</keyword>
<dbReference type="InterPro" id="IPR036388">
    <property type="entry name" value="WH-like_DNA-bd_sf"/>
</dbReference>
<dbReference type="KEGG" id="ppse:BN5_1894"/>
<name>W6QWW6_ECTO5</name>
<dbReference type="PANTHER" id="PTHR46577">
    <property type="entry name" value="HTH-TYPE TRANSCRIPTIONAL REGULATORY PROTEIN GABR"/>
    <property type="match status" value="1"/>
</dbReference>
<dbReference type="InterPro" id="IPR000524">
    <property type="entry name" value="Tscrpt_reg_HTH_GntR"/>
</dbReference>
<dbReference type="SMART" id="SM00345">
    <property type="entry name" value="HTH_GNTR"/>
    <property type="match status" value="1"/>
</dbReference>
<dbReference type="InterPro" id="IPR004839">
    <property type="entry name" value="Aminotransferase_I/II_large"/>
</dbReference>
<dbReference type="InterPro" id="IPR015421">
    <property type="entry name" value="PyrdxlP-dep_Trfase_major"/>
</dbReference>
<dbReference type="Gene3D" id="1.10.10.10">
    <property type="entry name" value="Winged helix-like DNA-binding domain superfamily/Winged helix DNA-binding domain"/>
    <property type="match status" value="1"/>
</dbReference>
<dbReference type="Pfam" id="PF00155">
    <property type="entry name" value="Aminotran_1_2"/>
    <property type="match status" value="1"/>
</dbReference>
<organism evidence="7 8">
    <name type="scientific">Ectopseudomonas oleovorans (strain CECT 5344)</name>
    <name type="common">Pseudomonas pseudoalcaligenes</name>
    <dbReference type="NCBI Taxonomy" id="1182590"/>
    <lineage>
        <taxon>Bacteria</taxon>
        <taxon>Pseudomonadati</taxon>
        <taxon>Pseudomonadota</taxon>
        <taxon>Gammaproteobacteria</taxon>
        <taxon>Pseudomonadales</taxon>
        <taxon>Pseudomonadaceae</taxon>
        <taxon>Ectopseudomonas</taxon>
    </lineage>
</organism>
<evidence type="ECO:0000256" key="3">
    <source>
        <dbReference type="ARBA" id="ARBA00023015"/>
    </source>
</evidence>
<dbReference type="HOGENOM" id="CLU_017584_0_0_6"/>
<feature type="domain" description="HTH gntR-type" evidence="6">
    <location>
        <begin position="49"/>
        <end position="117"/>
    </location>
</feature>
<dbReference type="GO" id="GO:0003700">
    <property type="term" value="F:DNA-binding transcription factor activity"/>
    <property type="evidence" value="ECO:0007669"/>
    <property type="project" value="InterPro"/>
</dbReference>
<sequence length="496" mass="53814">MQRQYCMVSLHGLELKGGKISPMNNNPQLGRKLKKANKAWIQPFQDGAGARYQQIARQIVDAVRDGVLRPGDRLPPQRDLAQTMGVDLTTVTRAYTEVRHAGLLDAHGAGGSYIANSLAERDQTVDLGMNIPPLLGSDAFGRMMQTGMAYAQEQLSDGTLMSYHVGAGSKTDREAAATWLEPVLGRISPDRILVCPGAQSALSAILLAYSQPGDVIAAENLTYPGLLAAGRVLQRTVVSVAADHEGMRPDDLDRVCKTQSPRFIYLVPTIHNPTATTMSVERREAIYAVASRYGTAVIEDDPYWLLAGDAPPPLATLAGRSAKVAVFYISTLSKCLAPGLRTAYVVMPEARPMEPMLDALRAITLMTNQSMVLMTTSWVRNGQAREMLQKIRRELEQRQKLAARILPGILHAHPHGLHLWLALPEKLAQYRLIQTAQEQGLGIANSDAFCVQEPAPNAIRLSLGGASDQASLTTALEKLSEILGFADVATARSVIV</sequence>
<dbReference type="Gene3D" id="3.40.640.10">
    <property type="entry name" value="Type I PLP-dependent aspartate aminotransferase-like (Major domain)"/>
    <property type="match status" value="1"/>
</dbReference>
<dbReference type="InterPro" id="IPR051446">
    <property type="entry name" value="HTH_trans_reg/aminotransferase"/>
</dbReference>
<dbReference type="CDD" id="cd07377">
    <property type="entry name" value="WHTH_GntR"/>
    <property type="match status" value="1"/>
</dbReference>
<evidence type="ECO:0000259" key="6">
    <source>
        <dbReference type="PROSITE" id="PS50949"/>
    </source>
</evidence>
<dbReference type="AlphaFoldDB" id="W6QWW6"/>
<keyword evidence="3" id="KW-0805">Transcription regulation</keyword>
<protein>
    <recommendedName>
        <fullName evidence="6">HTH gntR-type domain-containing protein</fullName>
    </recommendedName>
</protein>
<proteinExistence type="inferred from homology"/>
<dbReference type="GO" id="GO:0003677">
    <property type="term" value="F:DNA binding"/>
    <property type="evidence" value="ECO:0007669"/>
    <property type="project" value="UniProtKB-KW"/>
</dbReference>
<reference evidence="7 8" key="1">
    <citation type="submission" date="2013-11" db="EMBL/GenBank/DDBJ databases">
        <title>Complete genome sequence of the cyanide-degrading bacterium Pseudomonas pseudoalcaligenes CECT 5344.</title>
        <authorList>
            <person name="Wibberg D."/>
            <person name="Puehler A."/>
            <person name="Schlueter A."/>
        </authorList>
    </citation>
    <scope>NUCLEOTIDE SEQUENCE [LARGE SCALE GENOMIC DNA]</scope>
    <source>
        <strain evidence="8">CECT 5344</strain>
    </source>
</reference>
<dbReference type="Gene3D" id="3.90.1150.10">
    <property type="entry name" value="Aspartate Aminotransferase, domain 1"/>
    <property type="match status" value="1"/>
</dbReference>
<dbReference type="InterPro" id="IPR015422">
    <property type="entry name" value="PyrdxlP-dep_Trfase_small"/>
</dbReference>
<dbReference type="SUPFAM" id="SSF53383">
    <property type="entry name" value="PLP-dependent transferases"/>
    <property type="match status" value="1"/>
</dbReference>
<evidence type="ECO:0000256" key="4">
    <source>
        <dbReference type="ARBA" id="ARBA00023125"/>
    </source>
</evidence>
<dbReference type="Proteomes" id="UP000032841">
    <property type="component" value="Chromosome"/>
</dbReference>
<evidence type="ECO:0000256" key="5">
    <source>
        <dbReference type="ARBA" id="ARBA00023163"/>
    </source>
</evidence>
<evidence type="ECO:0000256" key="1">
    <source>
        <dbReference type="ARBA" id="ARBA00005384"/>
    </source>
</evidence>
<dbReference type="InterPro" id="IPR036390">
    <property type="entry name" value="WH_DNA-bd_sf"/>
</dbReference>
<evidence type="ECO:0000313" key="7">
    <source>
        <dbReference type="EMBL" id="CDM40468.1"/>
    </source>
</evidence>
<dbReference type="Pfam" id="PF00392">
    <property type="entry name" value="GntR"/>
    <property type="match status" value="1"/>
</dbReference>
<dbReference type="CDD" id="cd00609">
    <property type="entry name" value="AAT_like"/>
    <property type="match status" value="1"/>
</dbReference>
<dbReference type="eggNOG" id="COG1167">
    <property type="taxonomic scope" value="Bacteria"/>
</dbReference>
<dbReference type="SUPFAM" id="SSF46785">
    <property type="entry name" value="Winged helix' DNA-binding domain"/>
    <property type="match status" value="1"/>
</dbReference>
<keyword evidence="2" id="KW-0663">Pyridoxal phosphate</keyword>
<comment type="similarity">
    <text evidence="1">In the C-terminal section; belongs to the class-I pyridoxal-phosphate-dependent aminotransferase family.</text>
</comment>
<gene>
    <name evidence="7" type="ORF">BN5_1894</name>
</gene>
<dbReference type="PANTHER" id="PTHR46577:SF1">
    <property type="entry name" value="HTH-TYPE TRANSCRIPTIONAL REGULATORY PROTEIN GABR"/>
    <property type="match status" value="1"/>
</dbReference>
<dbReference type="GO" id="GO:0030170">
    <property type="term" value="F:pyridoxal phosphate binding"/>
    <property type="evidence" value="ECO:0007669"/>
    <property type="project" value="InterPro"/>
</dbReference>
<keyword evidence="4" id="KW-0238">DNA-binding</keyword>
<evidence type="ECO:0000256" key="2">
    <source>
        <dbReference type="ARBA" id="ARBA00022898"/>
    </source>
</evidence>
<dbReference type="EMBL" id="HG916826">
    <property type="protein sequence ID" value="CDM40468.1"/>
    <property type="molecule type" value="Genomic_DNA"/>
</dbReference>
<accession>W6QWW6</accession>
<evidence type="ECO:0000313" key="8">
    <source>
        <dbReference type="Proteomes" id="UP000032841"/>
    </source>
</evidence>
<dbReference type="InterPro" id="IPR015424">
    <property type="entry name" value="PyrdxlP-dep_Trfase"/>
</dbReference>